<feature type="compositionally biased region" description="Low complexity" evidence="2">
    <location>
        <begin position="1764"/>
        <end position="1780"/>
    </location>
</feature>
<sequence>MWEIKGKNNAVKAIPSTKPEYNGVWMEECYVTVNVESPTPVNFEIGDYIIYRGERFEINYDPGKIKCAPRFAKGDAFRYENIKFNSLADELTRCDFLDVVLNDNQLHFTGLPKFRFYGSVQDLANRIQANLDKTYGKGTWSVVVSPEYTDRTEINVKVDSPMKVQGALSFIVNDFKTYYTIKGRTLTIGAAGIPAGHLFKYGKGNGLYEIEQNAEADQAIVTRLRAYGSTRNLPHRYYNSLTGADGQKLIPDNMAVQNLMLPSFPYTTQDPYIDSANKATLGIREDTVFFDGSQEGLEEIYPSIEGMTAEDLHKAGVTCNATGALDEIVSATQMTDNGVGKIEGDKSEAEPPTFKVTLKDLGFDINDHLTTETATISFKSGKLGGRDFEIVKCTPTKTGNNVTGYELELNRVYDDDIKLWFPYKDYNAAAGDKFVLLHIGMPEVYIKAAAVRLKEAAQKWLSKNDYSRSIYAPKIDEIFMARQHDVAMASGGTIKSLHDTIKEGMLLLFEDEDLNINASIFIDRLTIKEEGKIPTYEVVLKEEKTVGRLDKMQNQIDSLASGKGQGAGYTAAQIRSFIDAYGGSRFLSKIKDDRTPYKISSDKAFEIGEYIAGASGGIFGKDADGDSFIEIARIYVRVRAFFEQLTIIEANTLAGKQYITPGGSIKCTKVEESTSANTAKTYRCYFLSEQDGEKTESKMVVGDQAVSQMFNAKSGASNKIGNHRYWRLVTGVNNDAYADSNGNHYGYIELSATDCESGSDIPKAGDIIAQLGNRTDRTRQTAIIISTVDADSPSMKFFSGINSFSLADKTTISFGSDPTTGQIFFRLGASGSKQYLEYTQSGGLKIAGSISTLSTIGGKPVGDYVSDAAKAEADRAKAELEASIKALQEQVDGVIESFSGFGAPSLTNFPAVEWTTDAERKAHDRDIYTDRTPYVDDATTPTSGHSWKWYYNTPTDYGWTKIADSDAVKALQMAQMSVRDSDVYFISHTSATSAPPLPVIGINGEITDAKGWSTSAPAWQQDKYIWQTTYTVKGDGSVSFTDPTCISGRNGKGIASITEQYYLSTSRDNPVGSSVGWTDRDHREQWTVGKYWWTRSKITYTDGKSEYIGEVCVSGADGADGTSVLVRYSSDGSNWHPTMLPTDIYMQTSSDGGQSWSPVMRFMGSSYTENLMLNTEKQIDGLYTDDGDHWKQWPDHKVRMEQGKTYTISAFTNSPAFTDVHLGSIGLQRCTLWLVTPSPQPSEGAVNQIVSGTDMATDGSTGHTFVWSHPTGDYCLRTNFYSPGIWIVRKVKVEEGRNPSPVWTPASSEMVGKDGKWQKPQWAKNNDPDNAPTSGWQDAPMTAMPGEYVWTRSGWVIPPATEPSSYGDAVRITGDAGSNGSDVYRLDLDNEMAAVAVRPDGGLDSSSVLPTANARVYKGTALVTSGVVYSIPQYDGVAAASISAEGKVQVLGTVMSDVARITVQAVVDGVTLTTIMTVYKVRPGHDGASAKVVTVNADSQVFSYADDFSGSPSPSAIRITASVQGLASPVYSWSYKFPGDADFTAYGVETGAVLTLSPTWQQWGNHRSVTWRCTVDGVHDEVTVAKVSSGKNGADAYTVLLTNESHVFEGDDSKAVPSVAECVVTVYKGNTLIPATVGSLSTGVTGLTAAFVGGSSGNAVTIQFNATSALTARQGTVEIPITADGKTFSKTFSWSLALRGQSVSVDKGLSSVTYQTSTNYTTPPTGQWLTAVPSVPNGHYLWTRTIVAYTDGNSTTAYSVARQGENGSNGTNGSNGDSYTNNILRNTDFREGDRHWWFMSNGVTAVDTSRVFQGRYSAKSTQSGASSMKPCGWIAGGDNEFIPAKKGDVITLSCWVCCDNPSAIDGGVVAEIYWRDAAKQRIATSVYNHASFMPSGPGTWTLHSLTSDVAPEGTEYAELRCQLTQNGTVWFNGIKAEYGANTAPVWTPFAEGTAISSDSVTYATTSVPVQPADSAFTATDIGQIALTPGIYLWSKSEVRYSDGTVSKSYAVSRLGADGTKGTPGLPGADGKTTYVHFAYANSADGVKDFSVTPFSGAKYIGVCTDYNEADPADPSLYTWSEYRGADAVIYEIMPSVDKITRSFTGELSASSLRCSVYKTVGGTRTLTVEKYLRYTRYPDGATGAMPHLGMSVNTVDILDDTTEVVFELYNSSTELTEANLLDRERVLVLTDAAGLEIGGTNLMRNTAATIERSYTDYGDHYFQMEDHTVHMEQGKVYTISAQSNAEFIDASKHSNVNGGVLGDWVSLWIVSPSPQPTDGTAVNILVTGDDMTSDGSKGHTFKWEKPTGDYELRVNFYAPGTWWVKKIMLERGNVTTSWSPSPEDTDYLTRALMEDATIENGLILATLIKLGYTDPDGLRKIMAGVNGSYMSDSDIAFWSGGDMIDKLPPQEQASAAAVSERAASADGATYVMRMDGTGYMADGVLRFEKDHIGVGDTLVLDRDGLHLMDNNDERLVVANVAIDDSYISAQAPKKDLSKNWTEEISCGPVSPGSSIYGNRLTLNTVLHTMTLPKGAVVSVRATYSQWHTQPQLGTVASVNANGYFQLRRGSTVVASVSSSIHHTVQMDGEYVLEYRMDQSVSGPPDSRYLITLTRNLSLSGYVSYPTSDKLTLGNNGLAAIFGQIALVAADNTITFRAGDYGFRLSPTRGIQYNTTGLDTGWKNLV</sequence>
<organism evidence="3">
    <name type="scientific">Dulem virus 40</name>
    <dbReference type="NCBI Taxonomy" id="3145758"/>
    <lineage>
        <taxon>Viruses</taxon>
        <taxon>Duplodnaviria</taxon>
        <taxon>Heunggongvirae</taxon>
        <taxon>Uroviricota</taxon>
        <taxon>Caudoviricetes</taxon>
    </lineage>
</organism>
<dbReference type="Gene3D" id="2.60.120.260">
    <property type="entry name" value="Galactose-binding domain-like"/>
    <property type="match status" value="1"/>
</dbReference>
<feature type="region of interest" description="Disordered" evidence="2">
    <location>
        <begin position="1761"/>
        <end position="1780"/>
    </location>
</feature>
<name>A0AAU8AX35_9CAUD</name>
<accession>A0AAU8AX35</accession>
<dbReference type="EMBL" id="PP511379">
    <property type="protein sequence ID" value="XCD03717.1"/>
    <property type="molecule type" value="Genomic_DNA"/>
</dbReference>
<reference evidence="3" key="1">
    <citation type="submission" date="2024-03" db="EMBL/GenBank/DDBJ databases">
        <title>Diverse circular DNA viruses in blood, oral, and fecal samples of captive lemurs.</title>
        <authorList>
            <person name="Paietta E.N."/>
            <person name="Kraberger S."/>
            <person name="Lund M.C."/>
            <person name="Custer J.M."/>
            <person name="Vargas K.M."/>
            <person name="Ehmke E.E."/>
            <person name="Yoder A.D."/>
            <person name="Varsani A."/>
        </authorList>
    </citation>
    <scope>NUCLEOTIDE SEQUENCE</scope>
    <source>
        <strain evidence="3">Duke_21_1</strain>
    </source>
</reference>
<evidence type="ECO:0000256" key="1">
    <source>
        <dbReference type="SAM" id="Coils"/>
    </source>
</evidence>
<protein>
    <submittedName>
        <fullName evidence="3">Tail protein</fullName>
    </submittedName>
</protein>
<keyword evidence="1" id="KW-0175">Coiled coil</keyword>
<evidence type="ECO:0000256" key="2">
    <source>
        <dbReference type="SAM" id="MobiDB-lite"/>
    </source>
</evidence>
<feature type="coiled-coil region" evidence="1">
    <location>
        <begin position="866"/>
        <end position="897"/>
    </location>
</feature>
<evidence type="ECO:0000313" key="3">
    <source>
        <dbReference type="EMBL" id="XCD03717.1"/>
    </source>
</evidence>
<proteinExistence type="predicted"/>